<protein>
    <submittedName>
        <fullName evidence="1">Uncharacterized protein</fullName>
    </submittedName>
</protein>
<evidence type="ECO:0000313" key="2">
    <source>
        <dbReference type="Proteomes" id="UP000005868"/>
    </source>
</evidence>
<dbReference type="EMBL" id="CP003096">
    <property type="protein sequence ID" value="AER67178.1"/>
    <property type="molecule type" value="Genomic_DNA"/>
</dbReference>
<proteinExistence type="predicted"/>
<dbReference type="eggNOG" id="ENOG50349TR">
    <property type="taxonomic scope" value="Bacteria"/>
</dbReference>
<evidence type="ECO:0000313" key="1">
    <source>
        <dbReference type="EMBL" id="AER67178.1"/>
    </source>
</evidence>
<reference evidence="2" key="1">
    <citation type="submission" date="2011-10" db="EMBL/GenBank/DDBJ databases">
        <title>The complete genome of chromosome of Thermovirga lienii DSM 17291.</title>
        <authorList>
            <consortium name="US DOE Joint Genome Institute (JGI-PGF)"/>
            <person name="Lucas S."/>
            <person name="Copeland A."/>
            <person name="Lapidus A."/>
            <person name="Glavina del Rio T."/>
            <person name="Dalin E."/>
            <person name="Tice H."/>
            <person name="Bruce D."/>
            <person name="Goodwin L."/>
            <person name="Pitluck S."/>
            <person name="Peters L."/>
            <person name="Mikhailova N."/>
            <person name="Saunders E."/>
            <person name="Kyrpides N."/>
            <person name="Mavromatis K."/>
            <person name="Ivanova N."/>
            <person name="Last F.I."/>
            <person name="Brettin T."/>
            <person name="Detter J.C."/>
            <person name="Han C."/>
            <person name="Larimer F."/>
            <person name="Land M."/>
            <person name="Hauser L."/>
            <person name="Markowitz V."/>
            <person name="Cheng J.-F."/>
            <person name="Hugenholtz P."/>
            <person name="Woyke T."/>
            <person name="Wu D."/>
            <person name="Spring S."/>
            <person name="Schroeder M."/>
            <person name="Brambilla E.-M."/>
            <person name="Klenk H.-P."/>
            <person name="Eisen J.A."/>
        </authorList>
    </citation>
    <scope>NUCLEOTIDE SEQUENCE [LARGE SCALE GENOMIC DNA]</scope>
    <source>
        <strain evidence="2">ATCC BAA-1197 / DSM 17291 / Cas60314</strain>
    </source>
</reference>
<name>G7V6Y9_THELD</name>
<sequence>MLKFWKVECPICGSVTRYSDTKGLDRGCEHFDRFVKSENLVLFIDGLGEEIPVALEDIADSCYEFECPLCHELVEGCFSSRKGHYSVETKCKHFLSMYKDPSDKVIVEFQDDMGEIHPMDVSAI</sequence>
<dbReference type="HOGENOM" id="CLU_2021907_0_0_0"/>
<keyword evidence="2" id="KW-1185">Reference proteome</keyword>
<dbReference type="AlphaFoldDB" id="G7V6Y9"/>
<organism evidence="1 2">
    <name type="scientific">Thermovirga lienii (strain ATCC BAA-1197 / DSM 17291 / Cas60314)</name>
    <dbReference type="NCBI Taxonomy" id="580340"/>
    <lineage>
        <taxon>Bacteria</taxon>
        <taxon>Thermotogati</taxon>
        <taxon>Synergistota</taxon>
        <taxon>Synergistia</taxon>
        <taxon>Synergistales</taxon>
        <taxon>Thermovirgaceae</taxon>
        <taxon>Thermovirga</taxon>
    </lineage>
</organism>
<dbReference type="OrthoDB" id="6078at2"/>
<dbReference type="Proteomes" id="UP000005868">
    <property type="component" value="Chromosome"/>
</dbReference>
<gene>
    <name evidence="1" type="ordered locus">Tlie_1452</name>
</gene>
<dbReference type="KEGG" id="tli:Tlie_1452"/>
<accession>G7V6Y9</accession>
<reference evidence="1 2" key="2">
    <citation type="journal article" date="2012" name="Stand. Genomic Sci.">
        <title>Genome sequence of the moderately thermophilic, amino-acid-degrading and sulfur-reducing bacterium Thermovirga lienii type strain (Cas60314(T)).</title>
        <authorList>
            <person name="Goker M."/>
            <person name="Saunders E."/>
            <person name="Lapidus A."/>
            <person name="Nolan M."/>
            <person name="Lucas S."/>
            <person name="Hammon N."/>
            <person name="Deshpande S."/>
            <person name="Cheng J.F."/>
            <person name="Han C."/>
            <person name="Tapia R."/>
            <person name="Goodwin L.A."/>
            <person name="Pitluck S."/>
            <person name="Liolios K."/>
            <person name="Mavromatis K."/>
            <person name="Pagani I."/>
            <person name="Ivanova N."/>
            <person name="Mikhailova N."/>
            <person name="Pati A."/>
            <person name="Chen A."/>
            <person name="Palaniappan K."/>
            <person name="Land M."/>
            <person name="Chang Y.J."/>
            <person name="Jeffries C.D."/>
            <person name="Brambilla E.M."/>
            <person name="Rohde M."/>
            <person name="Spring S."/>
            <person name="Detter J.C."/>
            <person name="Woyke T."/>
            <person name="Bristow J."/>
            <person name="Eisen J.A."/>
            <person name="Markowitz V."/>
            <person name="Hugenholtz P."/>
            <person name="Kyrpides N.C."/>
            <person name="Klenk H.P."/>
        </authorList>
    </citation>
    <scope>NUCLEOTIDE SEQUENCE [LARGE SCALE GENOMIC DNA]</scope>
    <source>
        <strain evidence="2">ATCC BAA-1197 / DSM 17291 / Cas60314</strain>
    </source>
</reference>